<feature type="transmembrane region" description="Helical" evidence="6">
    <location>
        <begin position="776"/>
        <end position="797"/>
    </location>
</feature>
<feature type="compositionally biased region" description="Basic and acidic residues" evidence="5">
    <location>
        <begin position="493"/>
        <end position="519"/>
    </location>
</feature>
<feature type="transmembrane region" description="Helical" evidence="6">
    <location>
        <begin position="64"/>
        <end position="87"/>
    </location>
</feature>
<dbReference type="InterPro" id="IPR008952">
    <property type="entry name" value="Tetraspanin_EC2_sf"/>
</dbReference>
<evidence type="ECO:0000256" key="3">
    <source>
        <dbReference type="ARBA" id="ARBA00022989"/>
    </source>
</evidence>
<feature type="transmembrane region" description="Helical" evidence="6">
    <location>
        <begin position="456"/>
        <end position="478"/>
    </location>
</feature>
<feature type="region of interest" description="Disordered" evidence="5">
    <location>
        <begin position="487"/>
        <end position="519"/>
    </location>
</feature>
<evidence type="ECO:0000256" key="1">
    <source>
        <dbReference type="ARBA" id="ARBA00004141"/>
    </source>
</evidence>
<feature type="region of interest" description="Disordered" evidence="5">
    <location>
        <begin position="1224"/>
        <end position="1289"/>
    </location>
</feature>
<feature type="region of interest" description="Disordered" evidence="5">
    <location>
        <begin position="1065"/>
        <end position="1087"/>
    </location>
</feature>
<proteinExistence type="predicted"/>
<keyword evidence="8" id="KW-1185">Reference proteome</keyword>
<evidence type="ECO:0000256" key="6">
    <source>
        <dbReference type="SAM" id="Phobius"/>
    </source>
</evidence>
<feature type="compositionally biased region" description="Basic residues" evidence="5">
    <location>
        <begin position="894"/>
        <end position="907"/>
    </location>
</feature>
<evidence type="ECO:0000256" key="2">
    <source>
        <dbReference type="ARBA" id="ARBA00022692"/>
    </source>
</evidence>
<keyword evidence="3 6" id="KW-1133">Transmembrane helix</keyword>
<organism evidence="7 8">
    <name type="scientific">Mizuhopecten yessoensis</name>
    <name type="common">Japanese scallop</name>
    <name type="synonym">Patinopecten yessoensis</name>
    <dbReference type="NCBI Taxonomy" id="6573"/>
    <lineage>
        <taxon>Eukaryota</taxon>
        <taxon>Metazoa</taxon>
        <taxon>Spiralia</taxon>
        <taxon>Lophotrochozoa</taxon>
        <taxon>Mollusca</taxon>
        <taxon>Bivalvia</taxon>
        <taxon>Autobranchia</taxon>
        <taxon>Pteriomorphia</taxon>
        <taxon>Pectinida</taxon>
        <taxon>Pectinoidea</taxon>
        <taxon>Pectinidae</taxon>
        <taxon>Mizuhopecten</taxon>
    </lineage>
</organism>
<dbReference type="OrthoDB" id="6151390at2759"/>
<evidence type="ECO:0008006" key="9">
    <source>
        <dbReference type="Google" id="ProtNLM"/>
    </source>
</evidence>
<keyword evidence="4 6" id="KW-0472">Membrane</keyword>
<feature type="transmembrane region" description="Helical" evidence="6">
    <location>
        <begin position="350"/>
        <end position="376"/>
    </location>
</feature>
<dbReference type="InterPro" id="IPR018499">
    <property type="entry name" value="Tetraspanin/Peripherin"/>
</dbReference>
<evidence type="ECO:0000256" key="5">
    <source>
        <dbReference type="SAM" id="MobiDB-lite"/>
    </source>
</evidence>
<feature type="transmembrane region" description="Helical" evidence="6">
    <location>
        <begin position="646"/>
        <end position="667"/>
    </location>
</feature>
<feature type="compositionally biased region" description="Polar residues" evidence="5">
    <location>
        <begin position="842"/>
        <end position="851"/>
    </location>
</feature>
<evidence type="ECO:0000313" key="8">
    <source>
        <dbReference type="Proteomes" id="UP000242188"/>
    </source>
</evidence>
<name>A0A210PU86_MIZYE</name>
<feature type="transmembrane region" description="Helical" evidence="6">
    <location>
        <begin position="199"/>
        <end position="220"/>
    </location>
</feature>
<dbReference type="GO" id="GO:0016020">
    <property type="term" value="C:membrane"/>
    <property type="evidence" value="ECO:0007669"/>
    <property type="project" value="UniProtKB-SubCell"/>
</dbReference>
<dbReference type="Pfam" id="PF00335">
    <property type="entry name" value="Tetraspanin"/>
    <property type="match status" value="2"/>
</dbReference>
<accession>A0A210PU86</accession>
<keyword evidence="2 6" id="KW-0812">Transmembrane</keyword>
<feature type="compositionally biased region" description="Basic and acidic residues" evidence="5">
    <location>
        <begin position="910"/>
        <end position="919"/>
    </location>
</feature>
<dbReference type="Gene3D" id="1.10.1450.10">
    <property type="entry name" value="Tetraspanin"/>
    <property type="match status" value="1"/>
</dbReference>
<feature type="compositionally biased region" description="Polar residues" evidence="5">
    <location>
        <begin position="1234"/>
        <end position="1245"/>
    </location>
</feature>
<feature type="region of interest" description="Disordered" evidence="5">
    <location>
        <begin position="833"/>
        <end position="976"/>
    </location>
</feature>
<feature type="compositionally biased region" description="Basic and acidic residues" evidence="5">
    <location>
        <begin position="1006"/>
        <end position="1017"/>
    </location>
</feature>
<feature type="compositionally biased region" description="Basic and acidic residues" evidence="5">
    <location>
        <begin position="1073"/>
        <end position="1085"/>
    </location>
</feature>
<feature type="transmembrane region" description="Helical" evidence="6">
    <location>
        <begin position="563"/>
        <end position="583"/>
    </location>
</feature>
<feature type="transmembrane region" description="Helical" evidence="6">
    <location>
        <begin position="21"/>
        <end position="44"/>
    </location>
</feature>
<reference evidence="7 8" key="1">
    <citation type="journal article" date="2017" name="Nat. Ecol. Evol.">
        <title>Scallop genome provides insights into evolution of bilaterian karyotype and development.</title>
        <authorList>
            <person name="Wang S."/>
            <person name="Zhang J."/>
            <person name="Jiao W."/>
            <person name="Li J."/>
            <person name="Xun X."/>
            <person name="Sun Y."/>
            <person name="Guo X."/>
            <person name="Huan P."/>
            <person name="Dong B."/>
            <person name="Zhang L."/>
            <person name="Hu X."/>
            <person name="Sun X."/>
            <person name="Wang J."/>
            <person name="Zhao C."/>
            <person name="Wang Y."/>
            <person name="Wang D."/>
            <person name="Huang X."/>
            <person name="Wang R."/>
            <person name="Lv J."/>
            <person name="Li Y."/>
            <person name="Zhang Z."/>
            <person name="Liu B."/>
            <person name="Lu W."/>
            <person name="Hui Y."/>
            <person name="Liang J."/>
            <person name="Zhou Z."/>
            <person name="Hou R."/>
            <person name="Li X."/>
            <person name="Liu Y."/>
            <person name="Li H."/>
            <person name="Ning X."/>
            <person name="Lin Y."/>
            <person name="Zhao L."/>
            <person name="Xing Q."/>
            <person name="Dou J."/>
            <person name="Li Y."/>
            <person name="Mao J."/>
            <person name="Guo H."/>
            <person name="Dou H."/>
            <person name="Li T."/>
            <person name="Mu C."/>
            <person name="Jiang W."/>
            <person name="Fu Q."/>
            <person name="Fu X."/>
            <person name="Miao Y."/>
            <person name="Liu J."/>
            <person name="Yu Q."/>
            <person name="Li R."/>
            <person name="Liao H."/>
            <person name="Li X."/>
            <person name="Kong Y."/>
            <person name="Jiang Z."/>
            <person name="Chourrout D."/>
            <person name="Li R."/>
            <person name="Bao Z."/>
        </authorList>
    </citation>
    <scope>NUCLEOTIDE SEQUENCE [LARGE SCALE GENOMIC DNA]</scope>
    <source>
        <strain evidence="7 8">PY_sf001</strain>
    </source>
</reference>
<comment type="caution">
    <text evidence="7">The sequence shown here is derived from an EMBL/GenBank/DDBJ whole genome shotgun (WGS) entry which is preliminary data.</text>
</comment>
<evidence type="ECO:0000313" key="7">
    <source>
        <dbReference type="EMBL" id="OWF40048.1"/>
    </source>
</evidence>
<feature type="transmembrane region" description="Helical" evidence="6">
    <location>
        <begin position="318"/>
        <end position="338"/>
    </location>
</feature>
<dbReference type="Proteomes" id="UP000242188">
    <property type="component" value="Unassembled WGS sequence"/>
</dbReference>
<evidence type="ECO:0000256" key="4">
    <source>
        <dbReference type="ARBA" id="ARBA00023136"/>
    </source>
</evidence>
<feature type="compositionally biased region" description="Basic and acidic residues" evidence="5">
    <location>
        <begin position="937"/>
        <end position="948"/>
    </location>
</feature>
<dbReference type="SUPFAM" id="SSF48652">
    <property type="entry name" value="Tetraspanin"/>
    <property type="match status" value="1"/>
</dbReference>
<feature type="transmembrane region" description="Helical" evidence="6">
    <location>
        <begin position="608"/>
        <end position="634"/>
    </location>
</feature>
<protein>
    <recommendedName>
        <fullName evidence="9">Tetraspanin</fullName>
    </recommendedName>
</protein>
<feature type="compositionally biased region" description="Acidic residues" evidence="5">
    <location>
        <begin position="1276"/>
        <end position="1288"/>
    </location>
</feature>
<feature type="transmembrane region" description="Helical" evidence="6">
    <location>
        <begin position="108"/>
        <end position="129"/>
    </location>
</feature>
<dbReference type="EMBL" id="NEDP02005490">
    <property type="protein sequence ID" value="OWF40048.1"/>
    <property type="molecule type" value="Genomic_DNA"/>
</dbReference>
<feature type="region of interest" description="Disordered" evidence="5">
    <location>
        <begin position="1001"/>
        <end position="1032"/>
    </location>
</feature>
<sequence>MACLPFICDPKVKRGLMPIGVNILLVSVLLFRLISSGCAVYALVMLHTDAVLQTVHTSFVDTLYVFGRIPLGYMLVVITYSCACAMMPVQVINSVMGLAGVLFTKRSIVYAHICMSFFTIPVMMVYAVLLAGGLRDFYYGIDDKFRNEINTGTHADDIKTKLSCCGFSGEDPCMNFYLYYPYKKIPGCWDLWSSPFHNFLSTMLAFVISMLILEVLNLVVTDYEYRKWRLNEEPERPENTGVLPYISRDAFGDICVSIVLYWRKGALSFVMRSLALCQGCVGVSLVIYGGYSIKEYPSFVSEFSISRLRFNNIYFDDLIRILSSLLVLCGGVSLFTSLQGVSVTCVTSRAAYYVSALVNILGVVMTVTVIIFWAVFYAKVRYGMEQEVEDLFSISLRYDPYLQYALDLVQTLKCCGITGQQDFMNLVPSGTWNRISPHCSNFRPCAPVLQDHFRTFSGVGLSLVSFLLLLQMVSFICANKKMGELSTGTSVSESERTRPTAEHEPIIPAAEHEPTSPAAEHEPISVISEPMQTTPAVRKGVIGILKRRVTQLWADDKANGVGIVLKFVSLLFGLSLVVTGLLLKFDDIFDDIDLHTLFYKLGFNNRRFTYYLVAVAYCMLGLGISEMAIVFYGLLIYCWNSKFLEYILIVLRGSFCAVLIVIIGLSIESKSNIDWTMYDQLITEFKTYQSYSYENTGLTWKLLYFKMECCGVGNYGDFNSITMTNSRQIPIYCCKNVTEWRPDLDSGMESCTDSLVSGTFHETGCNDALLDRFGGYMITFFNLLSFLVIFQVFDIALSARRIRMLKPGSPIDKEFGILLKSVTGEVCNNKITDSSEELVTREPQSNQQPQTGEDMKRNTILPSLDVDAARGQQPPPNTTTLPSETTTKAESRGRRSKRRRDKKRLAKSTHSVEVHRLESAEQDETFEPVTSQGNDSMKVEQNEDDKVATVRRFARNPSARPPAGSGRKGRRSEKQVTIETEIDNNPAILVRNESETKPQTMNVNASRKDGEKYKNDRPYSNGDPMPTTAQRPNNDLQGSLSTMHAAPNISKNTNVEIVRSAETVHNDNASSGEKARDMETRKREQEDETLLNTAEYNLDHSSTMLDKESDKSDVHQQENSILGDSGVEEKFPNGVTSYTAETSGRIERETVVSDSKKGWTEELRESGVSGKDKDTTENIMKFEKLDKETENKVDFGISDGHIEEAVNSGAVDGSPEKVVITEISDGQTDKEYISGTSDKLTQSEAPGTAGKISDAKEEDETLNNSEKKDNDFPYVYDDDFSDEDEDDNNTGAIDLFTKIAGD</sequence>
<comment type="subcellular location">
    <subcellularLocation>
        <location evidence="1">Membrane</location>
        <topology evidence="1">Multi-pass membrane protein</topology>
    </subcellularLocation>
</comment>
<gene>
    <name evidence="7" type="ORF">KP79_PYT22107</name>
</gene>